<feature type="non-terminal residue" evidence="2">
    <location>
        <position position="1"/>
    </location>
</feature>
<proteinExistence type="predicted"/>
<feature type="region of interest" description="Disordered" evidence="1">
    <location>
        <begin position="1"/>
        <end position="76"/>
    </location>
</feature>
<reference evidence="2" key="1">
    <citation type="journal article" date="2019" name="Sci. Rep.">
        <title>Draft genome of Tanacetum cinerariifolium, the natural source of mosquito coil.</title>
        <authorList>
            <person name="Yamashiro T."/>
            <person name="Shiraishi A."/>
            <person name="Satake H."/>
            <person name="Nakayama K."/>
        </authorList>
    </citation>
    <scope>NUCLEOTIDE SEQUENCE</scope>
</reference>
<feature type="compositionally biased region" description="Basic and acidic residues" evidence="1">
    <location>
        <begin position="1"/>
        <end position="20"/>
    </location>
</feature>
<evidence type="ECO:0000313" key="2">
    <source>
        <dbReference type="EMBL" id="GFD08823.1"/>
    </source>
</evidence>
<accession>A0A699TGM1</accession>
<dbReference type="EMBL" id="BKCJ011241117">
    <property type="protein sequence ID" value="GFD08823.1"/>
    <property type="molecule type" value="Genomic_DNA"/>
</dbReference>
<protein>
    <recommendedName>
        <fullName evidence="3">Reverse transcriptase domain-containing protein</fullName>
    </recommendedName>
</protein>
<comment type="caution">
    <text evidence="2">The sequence shown here is derived from an EMBL/GenBank/DDBJ whole genome shotgun (WGS) entry which is preliminary data.</text>
</comment>
<name>A0A699TGM1_TANCI</name>
<dbReference type="AlphaFoldDB" id="A0A699TGM1"/>
<evidence type="ECO:0000256" key="1">
    <source>
        <dbReference type="SAM" id="MobiDB-lite"/>
    </source>
</evidence>
<sequence>ALKDDHHKDRECLRGTRESYGDSFSHSYRDGGHHRNIKRKRDKSPLSSMSRSDSSNERHKKSIRYQSTEEDDLKDRGCAKKKIRSCLESAILKARERHECLTM</sequence>
<organism evidence="2">
    <name type="scientific">Tanacetum cinerariifolium</name>
    <name type="common">Dalmatian daisy</name>
    <name type="synonym">Chrysanthemum cinerariifolium</name>
    <dbReference type="NCBI Taxonomy" id="118510"/>
    <lineage>
        <taxon>Eukaryota</taxon>
        <taxon>Viridiplantae</taxon>
        <taxon>Streptophyta</taxon>
        <taxon>Embryophyta</taxon>
        <taxon>Tracheophyta</taxon>
        <taxon>Spermatophyta</taxon>
        <taxon>Magnoliopsida</taxon>
        <taxon>eudicotyledons</taxon>
        <taxon>Gunneridae</taxon>
        <taxon>Pentapetalae</taxon>
        <taxon>asterids</taxon>
        <taxon>campanulids</taxon>
        <taxon>Asterales</taxon>
        <taxon>Asteraceae</taxon>
        <taxon>Asteroideae</taxon>
        <taxon>Anthemideae</taxon>
        <taxon>Anthemidinae</taxon>
        <taxon>Tanacetum</taxon>
    </lineage>
</organism>
<gene>
    <name evidence="2" type="ORF">Tci_880792</name>
</gene>
<evidence type="ECO:0008006" key="3">
    <source>
        <dbReference type="Google" id="ProtNLM"/>
    </source>
</evidence>